<accession>A0A848HFZ1</accession>
<organism evidence="1 2">
    <name type="scientific">Massilia polaris</name>
    <dbReference type="NCBI Taxonomy" id="2728846"/>
    <lineage>
        <taxon>Bacteria</taxon>
        <taxon>Pseudomonadati</taxon>
        <taxon>Pseudomonadota</taxon>
        <taxon>Betaproteobacteria</taxon>
        <taxon>Burkholderiales</taxon>
        <taxon>Oxalobacteraceae</taxon>
        <taxon>Telluria group</taxon>
        <taxon>Massilia</taxon>
    </lineage>
</organism>
<dbReference type="PIRSF" id="PIRSF015283">
    <property type="entry name" value="Regulatory_RpfE"/>
    <property type="match status" value="1"/>
</dbReference>
<dbReference type="EMBL" id="JABBGG010000003">
    <property type="protein sequence ID" value="NML60796.1"/>
    <property type="molecule type" value="Genomic_DNA"/>
</dbReference>
<keyword evidence="2" id="KW-1185">Reference proteome</keyword>
<dbReference type="InterPro" id="IPR016631">
    <property type="entry name" value="Regulatory_RpfE"/>
</dbReference>
<evidence type="ECO:0000313" key="1">
    <source>
        <dbReference type="EMBL" id="NML60796.1"/>
    </source>
</evidence>
<sequence length="342" mass="38076">MTQISLVLPFALPPPELAPDLVRALDVPSLASLITRTSSFQPVPFEGPLRMLPHELWLARAISLDASDRPALAAQAMLGYRLDPGDGNWLIVHPSHIEIARSHMLMADLRTLDLEERHSRMLFDAAKPYFDEAGKTLLYGDAHTWFMRADSWTGLDTSTPDAAAGMNLSDWLPRGDKSIEYRKLQNEVQMLWFQNPANSEREARGQRAINAFWPWGCASAHEAIPATAPLLAATDAPGWLSSLAQLRNPALAELLASSDGDALHLCDSLTQAAIGADWAAWLAQMKRLDKTVFAPALAAVREGRIKKLRLVLSHRDRHIEFTTTKLAQNMFWRRPSLDRLLP</sequence>
<gene>
    <name evidence="1" type="ORF">HHL21_06795</name>
</gene>
<dbReference type="Proteomes" id="UP000583752">
    <property type="component" value="Unassembled WGS sequence"/>
</dbReference>
<name>A0A848HFZ1_9BURK</name>
<evidence type="ECO:0008006" key="3">
    <source>
        <dbReference type="Google" id="ProtNLM"/>
    </source>
</evidence>
<dbReference type="RefSeq" id="WP_169464513.1">
    <property type="nucleotide sequence ID" value="NZ_JABBGG010000003.1"/>
</dbReference>
<dbReference type="AlphaFoldDB" id="A0A848HFZ1"/>
<evidence type="ECO:0000313" key="2">
    <source>
        <dbReference type="Proteomes" id="UP000583752"/>
    </source>
</evidence>
<protein>
    <recommendedName>
        <fullName evidence="3">Phosphoglycerate mutase</fullName>
    </recommendedName>
</protein>
<reference evidence="1 2" key="1">
    <citation type="submission" date="2020-04" db="EMBL/GenBank/DDBJ databases">
        <title>Massilia sp. RP-1-19 isolated from soil.</title>
        <authorList>
            <person name="Dahal R.H."/>
        </authorList>
    </citation>
    <scope>NUCLEOTIDE SEQUENCE [LARGE SCALE GENOMIC DNA]</scope>
    <source>
        <strain evidence="1 2">RP-1-19</strain>
    </source>
</reference>
<comment type="caution">
    <text evidence="1">The sequence shown here is derived from an EMBL/GenBank/DDBJ whole genome shotgun (WGS) entry which is preliminary data.</text>
</comment>
<proteinExistence type="predicted"/>